<dbReference type="RefSeq" id="WP_007016600.1">
    <property type="nucleotide sequence ID" value="NZ_AAQH01000018.1"/>
</dbReference>
<dbReference type="EMBL" id="AAQH01000018">
    <property type="protein sequence ID" value="EAT11381.1"/>
    <property type="molecule type" value="Genomic_DNA"/>
</dbReference>
<comment type="caution">
    <text evidence="2">The sequence shown here is derived from an EMBL/GenBank/DDBJ whole genome shotgun (WGS) entry which is preliminary data.</text>
</comment>
<proteinExistence type="predicted"/>
<name>Q1MZN0_9GAMM</name>
<feature type="domain" description="T6SS Phospholipase effector Tle1-like catalytic" evidence="1">
    <location>
        <begin position="270"/>
        <end position="386"/>
    </location>
</feature>
<organism evidence="2 3">
    <name type="scientific">Bermanella marisrubri</name>
    <dbReference type="NCBI Taxonomy" id="207949"/>
    <lineage>
        <taxon>Bacteria</taxon>
        <taxon>Pseudomonadati</taxon>
        <taxon>Pseudomonadota</taxon>
        <taxon>Gammaproteobacteria</taxon>
        <taxon>Oceanospirillales</taxon>
        <taxon>Oceanospirillaceae</taxon>
        <taxon>Bermanella</taxon>
    </lineage>
</organism>
<dbReference type="PANTHER" id="PTHR33840:SF1">
    <property type="entry name" value="TLE1 PHOSPHOLIPASE DOMAIN-CONTAINING PROTEIN"/>
    <property type="match status" value="1"/>
</dbReference>
<protein>
    <recommendedName>
        <fullName evidence="1">T6SS Phospholipase effector Tle1-like catalytic domain-containing protein</fullName>
    </recommendedName>
</protein>
<evidence type="ECO:0000313" key="3">
    <source>
        <dbReference type="Proteomes" id="UP000004263"/>
    </source>
</evidence>
<evidence type="ECO:0000313" key="2">
    <source>
        <dbReference type="EMBL" id="EAT11381.1"/>
    </source>
</evidence>
<dbReference type="OrthoDB" id="4378831at2"/>
<gene>
    <name evidence="2" type="ORF">RED65_05677</name>
</gene>
<dbReference type="AlphaFoldDB" id="Q1MZN0"/>
<dbReference type="Proteomes" id="UP000004263">
    <property type="component" value="Unassembled WGS sequence"/>
</dbReference>
<dbReference type="InterPro" id="IPR018712">
    <property type="entry name" value="Tle1-like_cat"/>
</dbReference>
<dbReference type="PANTHER" id="PTHR33840">
    <property type="match status" value="1"/>
</dbReference>
<evidence type="ECO:0000259" key="1">
    <source>
        <dbReference type="Pfam" id="PF09994"/>
    </source>
</evidence>
<dbReference type="HOGENOM" id="CLU_387176_0_0_6"/>
<sequence>MLKLKFPNELEWHDLKSIELPRNALRTIERIHGSKFTTEFIYNAHRHALPNLNNTVHNGYGTIQKQLEDGQVFFINPRTQSPLIDTLELKSDGHVHWTLRAHANDMLRNSLRMAILHTQKPRAYVASSKPTNNQASQSSAQTNKVIEKHQFKIQYKTEPKTEVPKDYQVNLTVFDTTDNRICMRQVVDVYQAGASRVFKLEKGHDFKVYPVREHMMDVREDLSKNRNLNASEANKRIKPLTIESNEKIQGDVTLHTITVHIPPILRMGCFFDGTENDATDPSKYTNVYYLSKSYDDQLTKLKLPESYHSHYVRGVGSEGDPWWSKKINAATGWGAIDRIAGMVFQLEEACKNYLDKYRVYPEIVCLDVFGFSRGATTARHFMNVLKQGYYGFNDASFQKFITPKTFLFSFVGLFDSVGSYGLAGDNDDHGYNFHVQESWMADNGKLVHFVAMNEYRAYFDLQTLFREQRSDFPLDKTKGKLSEIALIGAHSDVGGGYEADTQGVKNTSKNPTQLSVMALHKMYDIAKTNGVPLSPLSVPNIEPGLKNNYQIVEKHIAKKEIRKLWVKWVQFKKYREIIEYKINYYKKWNEEKNASFIRHYENKLPRNNKDIQSLSNKLKALLLDDYDAFVSAWEYLDDYYIHESHGPFNDSIGASADYDETFNHSFIERNVFFKPAVDFDKVNDEKDRVIYRDGRRHTIDIDEFEFVLAKEFK</sequence>
<dbReference type="STRING" id="207949.RED65_05677"/>
<accession>Q1MZN0</accession>
<dbReference type="Pfam" id="PF09994">
    <property type="entry name" value="T6SS_Tle1-like_cat"/>
    <property type="match status" value="2"/>
</dbReference>
<reference evidence="2 3" key="1">
    <citation type="submission" date="2006-03" db="EMBL/GenBank/DDBJ databases">
        <authorList>
            <person name="Pinhassi J."/>
            <person name="Pedros-Alio C."/>
            <person name="Ferriera S."/>
            <person name="Johnson J."/>
            <person name="Kravitz S."/>
            <person name="Halpern A."/>
            <person name="Remington K."/>
            <person name="Beeson K."/>
            <person name="Tran B."/>
            <person name="Rogers Y.-H."/>
            <person name="Friedman R."/>
            <person name="Venter J.C."/>
        </authorList>
    </citation>
    <scope>NUCLEOTIDE SEQUENCE [LARGE SCALE GENOMIC DNA]</scope>
    <source>
        <strain evidence="2 3">RED65</strain>
    </source>
</reference>
<feature type="domain" description="T6SS Phospholipase effector Tle1-like catalytic" evidence="1">
    <location>
        <begin position="397"/>
        <end position="523"/>
    </location>
</feature>
<keyword evidence="3" id="KW-1185">Reference proteome</keyword>